<dbReference type="Gene3D" id="1.10.510.10">
    <property type="entry name" value="Transferase(Phosphotransferase) domain 1"/>
    <property type="match status" value="1"/>
</dbReference>
<keyword evidence="9" id="KW-0472">Membrane</keyword>
<comment type="caution">
    <text evidence="11">The sequence shown here is derived from an EMBL/GenBank/DDBJ whole genome shotgun (WGS) entry which is preliminary data.</text>
</comment>
<proteinExistence type="predicted"/>
<feature type="transmembrane region" description="Helical" evidence="9">
    <location>
        <begin position="378"/>
        <end position="398"/>
    </location>
</feature>
<dbReference type="EC" id="2.7.11.1" evidence="1"/>
<keyword evidence="9" id="KW-1133">Transmembrane helix</keyword>
<dbReference type="GO" id="GO:0005524">
    <property type="term" value="F:ATP binding"/>
    <property type="evidence" value="ECO:0007669"/>
    <property type="project" value="UniProtKB-KW"/>
</dbReference>
<sequence length="481" mass="52481">MPGLNNYRLIKRLSTGLVDTFIAENLGHSQEKYSVVRVFNLSAFSIQQRQYVSNLLEESSSIISKISPHVQVAQITNYFWQEPAFYLVETYISGHGLDVEITPGKRLSESYAIALLQNTLIPLDWLHQQNIVHGNIHPGNLIRRQQDGKIILTDLGRVKQVWQGAIHSLNPQPIILKNIHYLPPRSPLDRRTFDSDIYALGAIALQALTGLSIQQLANPETRELVWHHQIQIAPGLSKILGKMVHPDERERYRSAREVLLALETEKADLKVINQATVRISPRHNSAGKNQLNQPENSAEKTVITPSMPNQSIGKLSLVAWIAANCAGISLGFYLSWVVAYLGSFLANQTLVSAIFGFTFGLVLGTSQGLVIKGIIHRGCWWIGLTTLASSLGFFLGNIVANSLGNLGGELVKGAILGGILGAIAGIPQSLVLRSQLGKGSGWWLTTAIAGVLCALIATIIPGWGIPLGGIMFGIITGISLR</sequence>
<feature type="domain" description="Protein kinase" evidence="10">
    <location>
        <begin position="7"/>
        <end position="263"/>
    </location>
</feature>
<dbReference type="PANTHER" id="PTHR24363:SF0">
    <property type="entry name" value="SERINE_THREONINE KINASE LIKE DOMAIN CONTAINING 1"/>
    <property type="match status" value="1"/>
</dbReference>
<evidence type="ECO:0000259" key="10">
    <source>
        <dbReference type="PROSITE" id="PS50011"/>
    </source>
</evidence>
<reference evidence="11 12" key="2">
    <citation type="submission" date="2018-03" db="EMBL/GenBank/DDBJ databases">
        <title>The ancient ancestry and fast evolution of plastids.</title>
        <authorList>
            <person name="Moore K.R."/>
            <person name="Magnabosco C."/>
            <person name="Momper L."/>
            <person name="Gold D.A."/>
            <person name="Bosak T."/>
            <person name="Fournier G.P."/>
        </authorList>
    </citation>
    <scope>NUCLEOTIDE SEQUENCE [LARGE SCALE GENOMIC DNA]</scope>
    <source>
        <strain evidence="11 12">CCAP 1448/3</strain>
    </source>
</reference>
<keyword evidence="6" id="KW-0067">ATP-binding</keyword>
<dbReference type="InterPro" id="IPR011009">
    <property type="entry name" value="Kinase-like_dom_sf"/>
</dbReference>
<evidence type="ECO:0000256" key="9">
    <source>
        <dbReference type="SAM" id="Phobius"/>
    </source>
</evidence>
<dbReference type="Proteomes" id="UP000238762">
    <property type="component" value="Unassembled WGS sequence"/>
</dbReference>
<organism evidence="11 12">
    <name type="scientific">Merismopedia glauca CCAP 1448/3</name>
    <dbReference type="NCBI Taxonomy" id="1296344"/>
    <lineage>
        <taxon>Bacteria</taxon>
        <taxon>Bacillati</taxon>
        <taxon>Cyanobacteriota</taxon>
        <taxon>Cyanophyceae</taxon>
        <taxon>Synechococcales</taxon>
        <taxon>Merismopediaceae</taxon>
        <taxon>Merismopedia</taxon>
    </lineage>
</organism>
<feature type="transmembrane region" description="Helical" evidence="9">
    <location>
        <begin position="350"/>
        <end position="371"/>
    </location>
</feature>
<evidence type="ECO:0000313" key="12">
    <source>
        <dbReference type="Proteomes" id="UP000238762"/>
    </source>
</evidence>
<evidence type="ECO:0000313" key="11">
    <source>
        <dbReference type="EMBL" id="PSB01048.1"/>
    </source>
</evidence>
<dbReference type="InterPro" id="IPR000719">
    <property type="entry name" value="Prot_kinase_dom"/>
</dbReference>
<evidence type="ECO:0000256" key="2">
    <source>
        <dbReference type="ARBA" id="ARBA00022527"/>
    </source>
</evidence>
<dbReference type="AlphaFoldDB" id="A0A2T1BYS7"/>
<feature type="transmembrane region" description="Helical" evidence="9">
    <location>
        <begin position="410"/>
        <end position="432"/>
    </location>
</feature>
<feature type="transmembrane region" description="Helical" evidence="9">
    <location>
        <begin position="317"/>
        <end position="338"/>
    </location>
</feature>
<dbReference type="OrthoDB" id="428645at2"/>
<accession>A0A2T1BYS7</accession>
<dbReference type="PANTHER" id="PTHR24363">
    <property type="entry name" value="SERINE/THREONINE PROTEIN KINASE"/>
    <property type="match status" value="1"/>
</dbReference>
<dbReference type="PROSITE" id="PS50011">
    <property type="entry name" value="PROTEIN_KINASE_DOM"/>
    <property type="match status" value="1"/>
</dbReference>
<gene>
    <name evidence="11" type="ORF">C7B64_20325</name>
</gene>
<keyword evidence="2" id="KW-0723">Serine/threonine-protein kinase</keyword>
<name>A0A2T1BYS7_9CYAN</name>
<protein>
    <recommendedName>
        <fullName evidence="1">non-specific serine/threonine protein kinase</fullName>
        <ecNumber evidence="1">2.7.11.1</ecNumber>
    </recommendedName>
</protein>
<dbReference type="Pfam" id="PF00069">
    <property type="entry name" value="Pkinase"/>
    <property type="match status" value="1"/>
</dbReference>
<keyword evidence="12" id="KW-1185">Reference proteome</keyword>
<feature type="transmembrane region" description="Helical" evidence="9">
    <location>
        <begin position="439"/>
        <end position="457"/>
    </location>
</feature>
<evidence type="ECO:0000256" key="1">
    <source>
        <dbReference type="ARBA" id="ARBA00012513"/>
    </source>
</evidence>
<evidence type="ECO:0000256" key="5">
    <source>
        <dbReference type="ARBA" id="ARBA00022777"/>
    </source>
</evidence>
<evidence type="ECO:0000256" key="3">
    <source>
        <dbReference type="ARBA" id="ARBA00022679"/>
    </source>
</evidence>
<comment type="catalytic activity">
    <reaction evidence="7">
        <text>L-threonyl-[protein] + ATP = O-phospho-L-threonyl-[protein] + ADP + H(+)</text>
        <dbReference type="Rhea" id="RHEA:46608"/>
        <dbReference type="Rhea" id="RHEA-COMP:11060"/>
        <dbReference type="Rhea" id="RHEA-COMP:11605"/>
        <dbReference type="ChEBI" id="CHEBI:15378"/>
        <dbReference type="ChEBI" id="CHEBI:30013"/>
        <dbReference type="ChEBI" id="CHEBI:30616"/>
        <dbReference type="ChEBI" id="CHEBI:61977"/>
        <dbReference type="ChEBI" id="CHEBI:456216"/>
        <dbReference type="EC" id="2.7.11.1"/>
    </reaction>
</comment>
<keyword evidence="4" id="KW-0547">Nucleotide-binding</keyword>
<evidence type="ECO:0000256" key="7">
    <source>
        <dbReference type="ARBA" id="ARBA00047899"/>
    </source>
</evidence>
<keyword evidence="5" id="KW-0418">Kinase</keyword>
<reference evidence="11 12" key="1">
    <citation type="submission" date="2018-02" db="EMBL/GenBank/DDBJ databases">
        <authorList>
            <person name="Cohen D.B."/>
            <person name="Kent A.D."/>
        </authorList>
    </citation>
    <scope>NUCLEOTIDE SEQUENCE [LARGE SCALE GENOMIC DNA]</scope>
    <source>
        <strain evidence="11 12">CCAP 1448/3</strain>
    </source>
</reference>
<dbReference type="RefSeq" id="WP_106290793.1">
    <property type="nucleotide sequence ID" value="NZ_CAWNTC010000169.1"/>
</dbReference>
<dbReference type="EMBL" id="PVWJ01000135">
    <property type="protein sequence ID" value="PSB01048.1"/>
    <property type="molecule type" value="Genomic_DNA"/>
</dbReference>
<keyword evidence="9" id="KW-0812">Transmembrane</keyword>
<keyword evidence="3" id="KW-0808">Transferase</keyword>
<comment type="catalytic activity">
    <reaction evidence="8">
        <text>L-seryl-[protein] + ATP = O-phospho-L-seryl-[protein] + ADP + H(+)</text>
        <dbReference type="Rhea" id="RHEA:17989"/>
        <dbReference type="Rhea" id="RHEA-COMP:9863"/>
        <dbReference type="Rhea" id="RHEA-COMP:11604"/>
        <dbReference type="ChEBI" id="CHEBI:15378"/>
        <dbReference type="ChEBI" id="CHEBI:29999"/>
        <dbReference type="ChEBI" id="CHEBI:30616"/>
        <dbReference type="ChEBI" id="CHEBI:83421"/>
        <dbReference type="ChEBI" id="CHEBI:456216"/>
        <dbReference type="EC" id="2.7.11.1"/>
    </reaction>
</comment>
<dbReference type="SUPFAM" id="SSF56112">
    <property type="entry name" value="Protein kinase-like (PK-like)"/>
    <property type="match status" value="1"/>
</dbReference>
<dbReference type="GO" id="GO:0004674">
    <property type="term" value="F:protein serine/threonine kinase activity"/>
    <property type="evidence" value="ECO:0007669"/>
    <property type="project" value="UniProtKB-KW"/>
</dbReference>
<evidence type="ECO:0000256" key="4">
    <source>
        <dbReference type="ARBA" id="ARBA00022741"/>
    </source>
</evidence>
<evidence type="ECO:0000256" key="8">
    <source>
        <dbReference type="ARBA" id="ARBA00048679"/>
    </source>
</evidence>
<evidence type="ECO:0000256" key="6">
    <source>
        <dbReference type="ARBA" id="ARBA00022840"/>
    </source>
</evidence>
<dbReference type="SMART" id="SM00220">
    <property type="entry name" value="S_TKc"/>
    <property type="match status" value="1"/>
</dbReference>